<gene>
    <name evidence="1" type="ORF">PDIGIT_LOCUS11358</name>
</gene>
<dbReference type="OrthoDB" id="2851338at2759"/>
<protein>
    <submittedName>
        <fullName evidence="1">Uncharacterized protein</fullName>
    </submittedName>
</protein>
<dbReference type="AlphaFoldDB" id="A0A9W4UNR8"/>
<organism evidence="1 2">
    <name type="scientific">Periconia digitata</name>
    <dbReference type="NCBI Taxonomy" id="1303443"/>
    <lineage>
        <taxon>Eukaryota</taxon>
        <taxon>Fungi</taxon>
        <taxon>Dikarya</taxon>
        <taxon>Ascomycota</taxon>
        <taxon>Pezizomycotina</taxon>
        <taxon>Dothideomycetes</taxon>
        <taxon>Pleosporomycetidae</taxon>
        <taxon>Pleosporales</taxon>
        <taxon>Massarineae</taxon>
        <taxon>Periconiaceae</taxon>
        <taxon>Periconia</taxon>
    </lineage>
</organism>
<sequence length="240" mass="27608">MSEPQWSGPGIMQSFVTLKEGSKITQETLDRWFEEVYVPELIKTGIVTAASIWKAANPAYEKQNMILYEAPDLAPIKQGKLREDHVSRKSDMFPTDGPVDDFVDVESRILAREEYYEIEKQPKDVATTVIYAAMQPSPGGEVDLDKWYREEHNEQMSKEPGWKRTIRYRLLFQTRNDGKEAEGLDFLAIHEFDEKNKLGQNVQPLEPITDWTKKAMSECKSIDAAIYHKVTSSFRLAVSR</sequence>
<evidence type="ECO:0000313" key="2">
    <source>
        <dbReference type="Proteomes" id="UP001152607"/>
    </source>
</evidence>
<dbReference type="Proteomes" id="UP001152607">
    <property type="component" value="Unassembled WGS sequence"/>
</dbReference>
<name>A0A9W4UNR8_9PLEO</name>
<dbReference type="EMBL" id="CAOQHR010000008">
    <property type="protein sequence ID" value="CAI6338231.1"/>
    <property type="molecule type" value="Genomic_DNA"/>
</dbReference>
<reference evidence="1" key="1">
    <citation type="submission" date="2023-01" db="EMBL/GenBank/DDBJ databases">
        <authorList>
            <person name="Van Ghelder C."/>
            <person name="Rancurel C."/>
        </authorList>
    </citation>
    <scope>NUCLEOTIDE SEQUENCE</scope>
    <source>
        <strain evidence="1">CNCM I-4278</strain>
    </source>
</reference>
<proteinExistence type="predicted"/>
<accession>A0A9W4UNR8</accession>
<comment type="caution">
    <text evidence="1">The sequence shown here is derived from an EMBL/GenBank/DDBJ whole genome shotgun (WGS) entry which is preliminary data.</text>
</comment>
<evidence type="ECO:0000313" key="1">
    <source>
        <dbReference type="EMBL" id="CAI6338231.1"/>
    </source>
</evidence>
<keyword evidence="2" id="KW-1185">Reference proteome</keyword>